<dbReference type="GO" id="GO:0016787">
    <property type="term" value="F:hydrolase activity"/>
    <property type="evidence" value="ECO:0007669"/>
    <property type="project" value="UniProtKB-KW"/>
</dbReference>
<dbReference type="OrthoDB" id="5017987at2759"/>
<accession>A0A9P8SGD0</accession>
<dbReference type="GO" id="GO:0003964">
    <property type="term" value="F:RNA-directed DNA polymerase activity"/>
    <property type="evidence" value="ECO:0007669"/>
    <property type="project" value="UniProtKB-KW"/>
</dbReference>
<dbReference type="GO" id="GO:0004519">
    <property type="term" value="F:endonuclease activity"/>
    <property type="evidence" value="ECO:0007669"/>
    <property type="project" value="UniProtKB-KW"/>
</dbReference>
<keyword evidence="9" id="KW-0229">DNA integration</keyword>
<evidence type="ECO:0000256" key="8">
    <source>
        <dbReference type="ARBA" id="ARBA00022884"/>
    </source>
</evidence>
<dbReference type="EMBL" id="JAIZPD010000011">
    <property type="protein sequence ID" value="KAH0959871.1"/>
    <property type="molecule type" value="Genomic_DNA"/>
</dbReference>
<keyword evidence="13" id="KW-0233">DNA recombination</keyword>
<reference evidence="18" key="1">
    <citation type="submission" date="2021-09" db="EMBL/GenBank/DDBJ databases">
        <title>A high-quality genome of the endoparasitic fungus Hirsutella rhossiliensis with a comparison of Hirsutella genomes reveals transposable elements contributing to genome size variation.</title>
        <authorList>
            <person name="Lin R."/>
            <person name="Jiao Y."/>
            <person name="Sun X."/>
            <person name="Ling J."/>
            <person name="Xie B."/>
            <person name="Cheng X."/>
        </authorList>
    </citation>
    <scope>NUCLEOTIDE SEQUENCE</scope>
    <source>
        <strain evidence="18">HR02</strain>
    </source>
</reference>
<keyword evidence="19" id="KW-1185">Reference proteome</keyword>
<evidence type="ECO:0000256" key="10">
    <source>
        <dbReference type="ARBA" id="ARBA00022918"/>
    </source>
</evidence>
<dbReference type="Proteomes" id="UP000824596">
    <property type="component" value="Unassembled WGS sequence"/>
</dbReference>
<evidence type="ECO:0000256" key="16">
    <source>
        <dbReference type="SAM" id="MobiDB-lite"/>
    </source>
</evidence>
<evidence type="ECO:0000256" key="3">
    <source>
        <dbReference type="ARBA" id="ARBA00022722"/>
    </source>
</evidence>
<dbReference type="InterPro" id="IPR025724">
    <property type="entry name" value="GAG-pre-integrase_dom"/>
</dbReference>
<dbReference type="GO" id="GO:0003887">
    <property type="term" value="F:DNA-directed DNA polymerase activity"/>
    <property type="evidence" value="ECO:0007669"/>
    <property type="project" value="UniProtKB-KW"/>
</dbReference>
<dbReference type="PROSITE" id="PS50994">
    <property type="entry name" value="INTEGRASE"/>
    <property type="match status" value="1"/>
</dbReference>
<dbReference type="GO" id="GO:0046872">
    <property type="term" value="F:metal ion binding"/>
    <property type="evidence" value="ECO:0007669"/>
    <property type="project" value="UniProtKB-KW"/>
</dbReference>
<keyword evidence="12" id="KW-0238">DNA-binding</keyword>
<dbReference type="GO" id="GO:0006310">
    <property type="term" value="P:DNA recombination"/>
    <property type="evidence" value="ECO:0007669"/>
    <property type="project" value="UniProtKB-KW"/>
</dbReference>
<feature type="region of interest" description="Disordered" evidence="16">
    <location>
        <begin position="1"/>
        <end position="32"/>
    </location>
</feature>
<keyword evidence="7" id="KW-0460">Magnesium</keyword>
<dbReference type="GeneID" id="68358021"/>
<evidence type="ECO:0000256" key="6">
    <source>
        <dbReference type="ARBA" id="ARBA00022801"/>
    </source>
</evidence>
<keyword evidence="3" id="KW-0540">Nuclease</keyword>
<dbReference type="GO" id="GO:0015074">
    <property type="term" value="P:DNA integration"/>
    <property type="evidence" value="ECO:0007669"/>
    <property type="project" value="UniProtKB-KW"/>
</dbReference>
<dbReference type="InterPro" id="IPR039537">
    <property type="entry name" value="Retrotran_Ty1/copia-like"/>
</dbReference>
<gene>
    <name evidence="18" type="ORF">HRG_08892</name>
</gene>
<evidence type="ECO:0000256" key="12">
    <source>
        <dbReference type="ARBA" id="ARBA00023125"/>
    </source>
</evidence>
<dbReference type="GO" id="GO:0003723">
    <property type="term" value="F:RNA binding"/>
    <property type="evidence" value="ECO:0007669"/>
    <property type="project" value="UniProtKB-KW"/>
</dbReference>
<dbReference type="InterPro" id="IPR012337">
    <property type="entry name" value="RNaseH-like_sf"/>
</dbReference>
<dbReference type="AlphaFoldDB" id="A0A9P8SGD0"/>
<comment type="catalytic activity">
    <reaction evidence="14">
        <text>DNA(n) + a 2'-deoxyribonucleoside 5'-triphosphate = DNA(n+1) + diphosphate</text>
        <dbReference type="Rhea" id="RHEA:22508"/>
        <dbReference type="Rhea" id="RHEA-COMP:17339"/>
        <dbReference type="Rhea" id="RHEA-COMP:17340"/>
        <dbReference type="ChEBI" id="CHEBI:33019"/>
        <dbReference type="ChEBI" id="CHEBI:61560"/>
        <dbReference type="ChEBI" id="CHEBI:173112"/>
        <dbReference type="EC" id="2.7.7.49"/>
    </reaction>
</comment>
<keyword evidence="2" id="KW-0548">Nucleotidyltransferase</keyword>
<name>A0A9P8SGD0_9HYPO</name>
<dbReference type="PANTHER" id="PTHR42648:SF11">
    <property type="entry name" value="TRANSPOSON TY4-P GAG-POL POLYPROTEIN"/>
    <property type="match status" value="1"/>
</dbReference>
<dbReference type="InterPro" id="IPR001584">
    <property type="entry name" value="Integrase_cat-core"/>
</dbReference>
<keyword evidence="1" id="KW-0815">Transposition</keyword>
<keyword evidence="8" id="KW-0694">RNA-binding</keyword>
<evidence type="ECO:0000313" key="18">
    <source>
        <dbReference type="EMBL" id="KAH0959871.1"/>
    </source>
</evidence>
<dbReference type="SUPFAM" id="SSF53098">
    <property type="entry name" value="Ribonuclease H-like"/>
    <property type="match status" value="1"/>
</dbReference>
<comment type="caution">
    <text evidence="18">The sequence shown here is derived from an EMBL/GenBank/DDBJ whole genome shotgun (WGS) entry which is preliminary data.</text>
</comment>
<protein>
    <submittedName>
        <fullName evidence="18">Integrase core domain-containing protein</fullName>
    </submittedName>
</protein>
<keyword evidence="11" id="KW-0239">DNA-directed DNA polymerase</keyword>
<evidence type="ECO:0000256" key="15">
    <source>
        <dbReference type="ARBA" id="ARBA00049244"/>
    </source>
</evidence>
<keyword evidence="5" id="KW-0255">Endonuclease</keyword>
<dbReference type="Pfam" id="PF13976">
    <property type="entry name" value="gag_pre-integrs"/>
    <property type="match status" value="1"/>
</dbReference>
<evidence type="ECO:0000256" key="9">
    <source>
        <dbReference type="ARBA" id="ARBA00022908"/>
    </source>
</evidence>
<evidence type="ECO:0000256" key="4">
    <source>
        <dbReference type="ARBA" id="ARBA00022723"/>
    </source>
</evidence>
<evidence type="ECO:0000256" key="5">
    <source>
        <dbReference type="ARBA" id="ARBA00022759"/>
    </source>
</evidence>
<keyword evidence="11" id="KW-0808">Transferase</keyword>
<evidence type="ECO:0000256" key="7">
    <source>
        <dbReference type="ARBA" id="ARBA00022842"/>
    </source>
</evidence>
<dbReference type="InterPro" id="IPR036397">
    <property type="entry name" value="RNaseH_sf"/>
</dbReference>
<feature type="domain" description="Integrase catalytic" evidence="17">
    <location>
        <begin position="85"/>
        <end position="205"/>
    </location>
</feature>
<dbReference type="PANTHER" id="PTHR42648">
    <property type="entry name" value="TRANSPOSASE, PUTATIVE-RELATED"/>
    <property type="match status" value="1"/>
</dbReference>
<dbReference type="GO" id="GO:0005634">
    <property type="term" value="C:nucleus"/>
    <property type="evidence" value="ECO:0007669"/>
    <property type="project" value="UniProtKB-ARBA"/>
</dbReference>
<evidence type="ECO:0000256" key="13">
    <source>
        <dbReference type="ARBA" id="ARBA00023172"/>
    </source>
</evidence>
<evidence type="ECO:0000313" key="19">
    <source>
        <dbReference type="Proteomes" id="UP000824596"/>
    </source>
</evidence>
<evidence type="ECO:0000256" key="11">
    <source>
        <dbReference type="ARBA" id="ARBA00022932"/>
    </source>
</evidence>
<organism evidence="18 19">
    <name type="scientific">Hirsutella rhossiliensis</name>
    <dbReference type="NCBI Taxonomy" id="111463"/>
    <lineage>
        <taxon>Eukaryota</taxon>
        <taxon>Fungi</taxon>
        <taxon>Dikarya</taxon>
        <taxon>Ascomycota</taxon>
        <taxon>Pezizomycotina</taxon>
        <taxon>Sordariomycetes</taxon>
        <taxon>Hypocreomycetidae</taxon>
        <taxon>Hypocreales</taxon>
        <taxon>Ophiocordycipitaceae</taxon>
        <taxon>Hirsutella</taxon>
    </lineage>
</organism>
<sequence>MQDDLDEAAFKATKARRRTSRDPRPVATADSDLWHARLGHPGPQALEMLGQRKGIRIKGPRTVECEPCAQGRAYRQVSRRTPNKDRSHPCEEIWIDWTDLSPDYKGFVRVMFITDAYSGMIFPYFLRTYQNKHNWGALRDFVSWMKLRFDYSVKTIRSDGELFTKATKKWLRKKGISAEPSSPNTQSQNGGAERSGGALMERAAR</sequence>
<evidence type="ECO:0000256" key="14">
    <source>
        <dbReference type="ARBA" id="ARBA00048173"/>
    </source>
</evidence>
<dbReference type="Gene3D" id="3.30.420.10">
    <property type="entry name" value="Ribonuclease H-like superfamily/Ribonuclease H"/>
    <property type="match status" value="1"/>
</dbReference>
<feature type="region of interest" description="Disordered" evidence="16">
    <location>
        <begin position="174"/>
        <end position="205"/>
    </location>
</feature>
<dbReference type="RefSeq" id="XP_044717384.1">
    <property type="nucleotide sequence ID" value="XM_044867363.1"/>
</dbReference>
<comment type="catalytic activity">
    <reaction evidence="15">
        <text>DNA(n) + a 2'-deoxyribonucleoside 5'-triphosphate = DNA(n+1) + diphosphate</text>
        <dbReference type="Rhea" id="RHEA:22508"/>
        <dbReference type="Rhea" id="RHEA-COMP:17339"/>
        <dbReference type="Rhea" id="RHEA-COMP:17340"/>
        <dbReference type="ChEBI" id="CHEBI:33019"/>
        <dbReference type="ChEBI" id="CHEBI:61560"/>
        <dbReference type="ChEBI" id="CHEBI:173112"/>
        <dbReference type="EC" id="2.7.7.7"/>
    </reaction>
</comment>
<evidence type="ECO:0000256" key="1">
    <source>
        <dbReference type="ARBA" id="ARBA00022578"/>
    </source>
</evidence>
<proteinExistence type="predicted"/>
<keyword evidence="10" id="KW-0695">RNA-directed DNA polymerase</keyword>
<evidence type="ECO:0000256" key="2">
    <source>
        <dbReference type="ARBA" id="ARBA00022695"/>
    </source>
</evidence>
<evidence type="ECO:0000259" key="17">
    <source>
        <dbReference type="PROSITE" id="PS50994"/>
    </source>
</evidence>
<keyword evidence="6" id="KW-0378">Hydrolase</keyword>
<dbReference type="GO" id="GO:0003677">
    <property type="term" value="F:DNA binding"/>
    <property type="evidence" value="ECO:0007669"/>
    <property type="project" value="UniProtKB-KW"/>
</dbReference>
<keyword evidence="4" id="KW-0479">Metal-binding</keyword>
<dbReference type="GO" id="GO:0032196">
    <property type="term" value="P:transposition"/>
    <property type="evidence" value="ECO:0007669"/>
    <property type="project" value="UniProtKB-KW"/>
</dbReference>
<feature type="compositionally biased region" description="Polar residues" evidence="16">
    <location>
        <begin position="179"/>
        <end position="190"/>
    </location>
</feature>